<dbReference type="SUPFAM" id="SSF103481">
    <property type="entry name" value="Multidrug resistance efflux transporter EmrE"/>
    <property type="match status" value="2"/>
</dbReference>
<keyword evidence="4" id="KW-1185">Reference proteome</keyword>
<feature type="domain" description="EamA" evidence="2">
    <location>
        <begin position="8"/>
        <end position="140"/>
    </location>
</feature>
<gene>
    <name evidence="3" type="ORF">EJC49_09495</name>
</gene>
<dbReference type="PANTHER" id="PTHR22911:SF135">
    <property type="entry name" value="BLR4310 PROTEIN"/>
    <property type="match status" value="1"/>
</dbReference>
<dbReference type="PANTHER" id="PTHR22911">
    <property type="entry name" value="ACYL-MALONYL CONDENSING ENZYME-RELATED"/>
    <property type="match status" value="1"/>
</dbReference>
<dbReference type="EMBL" id="RWKW01000033">
    <property type="protein sequence ID" value="RST86695.1"/>
    <property type="molecule type" value="Genomic_DNA"/>
</dbReference>
<feature type="transmembrane region" description="Helical" evidence="1">
    <location>
        <begin position="72"/>
        <end position="92"/>
    </location>
</feature>
<dbReference type="Pfam" id="PF00892">
    <property type="entry name" value="EamA"/>
    <property type="match status" value="2"/>
</dbReference>
<dbReference type="OrthoDB" id="7818056at2"/>
<dbReference type="RefSeq" id="WP_126699632.1">
    <property type="nucleotide sequence ID" value="NZ_RWKW01000033.1"/>
</dbReference>
<feature type="transmembrane region" description="Helical" evidence="1">
    <location>
        <begin position="242"/>
        <end position="258"/>
    </location>
</feature>
<keyword evidence="1" id="KW-1133">Transmembrane helix</keyword>
<organism evidence="3 4">
    <name type="scientific">Aquibium carbonis</name>
    <dbReference type="NCBI Taxonomy" id="2495581"/>
    <lineage>
        <taxon>Bacteria</taxon>
        <taxon>Pseudomonadati</taxon>
        <taxon>Pseudomonadota</taxon>
        <taxon>Alphaproteobacteria</taxon>
        <taxon>Hyphomicrobiales</taxon>
        <taxon>Phyllobacteriaceae</taxon>
        <taxon>Aquibium</taxon>
    </lineage>
</organism>
<dbReference type="AlphaFoldDB" id="A0A429YYZ7"/>
<accession>A0A429YYZ7</accession>
<evidence type="ECO:0000313" key="3">
    <source>
        <dbReference type="EMBL" id="RST86695.1"/>
    </source>
</evidence>
<evidence type="ECO:0000256" key="1">
    <source>
        <dbReference type="SAM" id="Phobius"/>
    </source>
</evidence>
<feature type="transmembrane region" description="Helical" evidence="1">
    <location>
        <begin position="179"/>
        <end position="199"/>
    </location>
</feature>
<evidence type="ECO:0000259" key="2">
    <source>
        <dbReference type="Pfam" id="PF00892"/>
    </source>
</evidence>
<feature type="transmembrane region" description="Helical" evidence="1">
    <location>
        <begin position="98"/>
        <end position="117"/>
    </location>
</feature>
<name>A0A429YYZ7_9HYPH</name>
<comment type="caution">
    <text evidence="3">The sequence shown here is derived from an EMBL/GenBank/DDBJ whole genome shotgun (WGS) entry which is preliminary data.</text>
</comment>
<feature type="transmembrane region" description="Helical" evidence="1">
    <location>
        <begin position="264"/>
        <end position="282"/>
    </location>
</feature>
<dbReference type="InterPro" id="IPR000620">
    <property type="entry name" value="EamA_dom"/>
</dbReference>
<protein>
    <submittedName>
        <fullName evidence="3">DMT family transporter</fullName>
    </submittedName>
</protein>
<feature type="domain" description="EamA" evidence="2">
    <location>
        <begin position="151"/>
        <end position="276"/>
    </location>
</feature>
<keyword evidence="1" id="KW-0472">Membrane</keyword>
<sequence length="306" mass="32367">MALSHNLRGALFMAISMAGFTMNDALAKAVTDSLTMAQIMFIRGGFATILVGVIAWHRGALRMPAGVFDRMVALRVSGEVFATLCFLTALAHLPLANVSAILQALPLGVTMGAALFFSEPVGWRRWLAIGAGLSGVLIIVRPGLEGFSTYSLYALGCVFFCVIRDLATKRVSKAIPSLFITTATAAAVTATGGVLIVPYGGWQPVGGNEVLLLLLAAVLVVIGYQFIIMAMRVGDISYVAPFRYTALLWAILLGYLVFGNVPDMAMTIGALVVIASGLYTLYREQIVGRTRPVTSSTAPGMAPDGL</sequence>
<keyword evidence="1" id="KW-0812">Transmembrane</keyword>
<proteinExistence type="predicted"/>
<evidence type="ECO:0000313" key="4">
    <source>
        <dbReference type="Proteomes" id="UP000278398"/>
    </source>
</evidence>
<feature type="transmembrane region" description="Helical" evidence="1">
    <location>
        <begin position="150"/>
        <end position="167"/>
    </location>
</feature>
<dbReference type="Proteomes" id="UP000278398">
    <property type="component" value="Unassembled WGS sequence"/>
</dbReference>
<reference evidence="3 4" key="1">
    <citation type="submission" date="2018-12" db="EMBL/GenBank/DDBJ databases">
        <title>Mesorhizobium carbonis sp. nov., isolated from coal mine water.</title>
        <authorList>
            <person name="Xin W."/>
            <person name="Xu Z."/>
            <person name="Xiang F."/>
            <person name="Zhang J."/>
            <person name="Xi L."/>
            <person name="Liu J."/>
        </authorList>
    </citation>
    <scope>NUCLEOTIDE SEQUENCE [LARGE SCALE GENOMIC DNA]</scope>
    <source>
        <strain evidence="3 4">B2.3</strain>
    </source>
</reference>
<dbReference type="GO" id="GO:0016020">
    <property type="term" value="C:membrane"/>
    <property type="evidence" value="ECO:0007669"/>
    <property type="project" value="InterPro"/>
</dbReference>
<feature type="transmembrane region" description="Helical" evidence="1">
    <location>
        <begin position="39"/>
        <end position="60"/>
    </location>
</feature>
<dbReference type="InterPro" id="IPR037185">
    <property type="entry name" value="EmrE-like"/>
</dbReference>
<feature type="transmembrane region" description="Helical" evidence="1">
    <location>
        <begin position="211"/>
        <end position="230"/>
    </location>
</feature>